<dbReference type="EMBL" id="QBMN01000044">
    <property type="protein sequence ID" value="PZO42588.1"/>
    <property type="molecule type" value="Genomic_DNA"/>
</dbReference>
<organism evidence="4 5">
    <name type="scientific">Shackletoniella antarctica</name>
    <dbReference type="NCBI Taxonomy" id="268115"/>
    <lineage>
        <taxon>Bacteria</taxon>
        <taxon>Bacillati</taxon>
        <taxon>Cyanobacteriota</taxon>
        <taxon>Cyanophyceae</taxon>
        <taxon>Oculatellales</taxon>
        <taxon>Oculatellaceae</taxon>
        <taxon>Shackletoniella</taxon>
    </lineage>
</organism>
<reference evidence="4 5" key="2">
    <citation type="submission" date="2018-06" db="EMBL/GenBank/DDBJ databases">
        <title>Metagenomic assembly of (sub)arctic Cyanobacteria and their associated microbiome from non-axenic cultures.</title>
        <authorList>
            <person name="Baurain D."/>
        </authorList>
    </citation>
    <scope>NUCLEOTIDE SEQUENCE [LARGE SCALE GENOMIC DNA]</scope>
    <source>
        <strain evidence="4">ULC041bin1</strain>
    </source>
</reference>
<dbReference type="AlphaFoldDB" id="A0A2W4YHQ0"/>
<comment type="caution">
    <text evidence="4">The sequence shown here is derived from an EMBL/GenBank/DDBJ whole genome shotgun (WGS) entry which is preliminary data.</text>
</comment>
<feature type="region of interest" description="Disordered" evidence="3">
    <location>
        <begin position="89"/>
        <end position="117"/>
    </location>
</feature>
<evidence type="ECO:0000313" key="4">
    <source>
        <dbReference type="EMBL" id="PZO42588.1"/>
    </source>
</evidence>
<evidence type="ECO:0000256" key="1">
    <source>
        <dbReference type="ARBA" id="ARBA00022490"/>
    </source>
</evidence>
<evidence type="ECO:0000256" key="3">
    <source>
        <dbReference type="SAM" id="MobiDB-lite"/>
    </source>
</evidence>
<reference evidence="5" key="1">
    <citation type="submission" date="2018-04" db="EMBL/GenBank/DDBJ databases">
        <authorList>
            <person name="Cornet L."/>
        </authorList>
    </citation>
    <scope>NUCLEOTIDE SEQUENCE [LARGE SCALE GENOMIC DNA]</scope>
</reference>
<accession>A0A2W4YHQ0</accession>
<sequence>MDRPDFPELVRFLVEPFLDSPASLRIDCEENAVQAKVWIRIAFKGDERGKVFGRGGRNIQAIRTIVRATAALSGWSAYVDVYGTSEQEAGFEHRPHSVSPRPSPKPKPQLRPKNSGP</sequence>
<evidence type="ECO:0000313" key="5">
    <source>
        <dbReference type="Proteomes" id="UP000249081"/>
    </source>
</evidence>
<dbReference type="Proteomes" id="UP000249081">
    <property type="component" value="Unassembled WGS sequence"/>
</dbReference>
<evidence type="ECO:0000256" key="2">
    <source>
        <dbReference type="ARBA" id="ARBA00022884"/>
    </source>
</evidence>
<name>A0A2W4YHQ0_9CYAN</name>
<dbReference type="InterPro" id="IPR020627">
    <property type="entry name" value="KhpA"/>
</dbReference>
<keyword evidence="1" id="KW-0963">Cytoplasm</keyword>
<dbReference type="CDD" id="cd22533">
    <property type="entry name" value="KH-II_YlqC-like"/>
    <property type="match status" value="1"/>
</dbReference>
<gene>
    <name evidence="4" type="ORF">DCF17_08160</name>
</gene>
<keyword evidence="2" id="KW-0694">RNA-binding</keyword>
<proteinExistence type="predicted"/>
<dbReference type="Pfam" id="PF13083">
    <property type="entry name" value="KH_KhpA-B"/>
    <property type="match status" value="1"/>
</dbReference>
<protein>
    <submittedName>
        <fullName evidence="4">KH domain-containing protein</fullName>
    </submittedName>
</protein>
<dbReference type="GO" id="GO:0003723">
    <property type="term" value="F:RNA binding"/>
    <property type="evidence" value="ECO:0007669"/>
    <property type="project" value="UniProtKB-KW"/>
</dbReference>
<dbReference type="PANTHER" id="PTHR34654:SF1">
    <property type="entry name" value="RNA-BINDING PROTEIN KHPA"/>
    <property type="match status" value="1"/>
</dbReference>
<dbReference type="PANTHER" id="PTHR34654">
    <property type="entry name" value="UPF0109 PROTEIN SCO5592"/>
    <property type="match status" value="1"/>
</dbReference>